<dbReference type="EMBL" id="JAHLVD010000007">
    <property type="protein sequence ID" value="KAG7849465.1"/>
    <property type="molecule type" value="Genomic_DNA"/>
</dbReference>
<evidence type="ECO:0000313" key="3">
    <source>
        <dbReference type="Proteomes" id="UP001197328"/>
    </source>
</evidence>
<gene>
    <name evidence="2" type="ORF">KL940_003147</name>
</gene>
<evidence type="ECO:0000259" key="1">
    <source>
        <dbReference type="SMART" id="SM00491"/>
    </source>
</evidence>
<dbReference type="Gene3D" id="3.40.50.300">
    <property type="entry name" value="P-loop containing nucleotide triphosphate hydrolases"/>
    <property type="match status" value="1"/>
</dbReference>
<sequence>MWPIRGSLKPEMTSASLPVPRNRRWRSKRIEKPVRTREARYFFMMRVENRLKVLISTTLWPHSAHDWYSIQYTGRRILKASLDFLRDHYQVRANDFLSFVAMWHAAQCLGRVFRGNDDYGAMALAEGRFAEKKLQLPKWIAMGRSRYRHRLSQ</sequence>
<proteinExistence type="predicted"/>
<dbReference type="InterPro" id="IPR006555">
    <property type="entry name" value="ATP-dep_Helicase_C"/>
</dbReference>
<organism evidence="2 3">
    <name type="scientific">Pichia angusta</name>
    <name type="common">Yeast</name>
    <name type="synonym">Hansenula polymorpha</name>
    <dbReference type="NCBI Taxonomy" id="870730"/>
    <lineage>
        <taxon>Eukaryota</taxon>
        <taxon>Fungi</taxon>
        <taxon>Dikarya</taxon>
        <taxon>Ascomycota</taxon>
        <taxon>Saccharomycotina</taxon>
        <taxon>Pichiomycetes</taxon>
        <taxon>Pichiales</taxon>
        <taxon>Pichiaceae</taxon>
        <taxon>Ogataea</taxon>
    </lineage>
</organism>
<accession>A0ABQ7RWJ1</accession>
<dbReference type="Proteomes" id="UP001197328">
    <property type="component" value="Unassembled WGS sequence"/>
</dbReference>
<dbReference type="PANTHER" id="PTHR11472">
    <property type="entry name" value="DNA REPAIR DEAD HELICASE RAD3/XP-D SUBFAMILY MEMBER"/>
    <property type="match status" value="1"/>
</dbReference>
<dbReference type="SMART" id="SM00491">
    <property type="entry name" value="HELICc2"/>
    <property type="match status" value="1"/>
</dbReference>
<protein>
    <recommendedName>
        <fullName evidence="1">ATP-dependent helicase C-terminal domain-containing protein</fullName>
    </recommendedName>
</protein>
<evidence type="ECO:0000313" key="2">
    <source>
        <dbReference type="EMBL" id="KAG7849465.1"/>
    </source>
</evidence>
<feature type="domain" description="ATP-dependent helicase C-terminal" evidence="1">
    <location>
        <begin position="12"/>
        <end position="131"/>
    </location>
</feature>
<name>A0ABQ7RWJ1_PICAN</name>
<comment type="caution">
    <text evidence="2">The sequence shown here is derived from an EMBL/GenBank/DDBJ whole genome shotgun (WGS) entry which is preliminary data.</text>
</comment>
<dbReference type="InterPro" id="IPR045028">
    <property type="entry name" value="DinG/Rad3-like"/>
</dbReference>
<keyword evidence="3" id="KW-1185">Reference proteome</keyword>
<dbReference type="Pfam" id="PF13307">
    <property type="entry name" value="Helicase_C_2"/>
    <property type="match status" value="1"/>
</dbReference>
<dbReference type="PANTHER" id="PTHR11472:SF1">
    <property type="entry name" value="GENERAL TRANSCRIPTION AND DNA REPAIR FACTOR IIH HELICASE SUBUNIT XPD"/>
    <property type="match status" value="1"/>
</dbReference>
<dbReference type="InterPro" id="IPR027417">
    <property type="entry name" value="P-loop_NTPase"/>
</dbReference>
<reference evidence="2 3" key="1">
    <citation type="journal article" date="2021" name="G3 (Bethesda)">
        <title>Genomic diversity, chromosomal rearrangements, and interspecies hybridization in the ogataea polymorpha species complex.</title>
        <authorList>
            <person name="Hanson S.J."/>
            <person name="Cinneide E.O."/>
            <person name="Salzberg L.I."/>
            <person name="Wolfe K.H."/>
            <person name="McGowan J."/>
            <person name="Fitzpatrick D.A."/>
            <person name="Matlin K."/>
        </authorList>
    </citation>
    <scope>NUCLEOTIDE SEQUENCE [LARGE SCALE GENOMIC DNA]</scope>
    <source>
        <strain evidence="2">51-138</strain>
    </source>
</reference>